<evidence type="ECO:0000256" key="8">
    <source>
        <dbReference type="ARBA" id="ARBA00023004"/>
    </source>
</evidence>
<evidence type="ECO:0000256" key="6">
    <source>
        <dbReference type="ARBA" id="ARBA00022827"/>
    </source>
</evidence>
<dbReference type="AlphaFoldDB" id="A0A4V1IW66"/>
<proteinExistence type="inferred from homology"/>
<keyword evidence="6" id="KW-0274">FAD</keyword>
<evidence type="ECO:0000256" key="1">
    <source>
        <dbReference type="ARBA" id="ARBA00001974"/>
    </source>
</evidence>
<reference evidence="12" key="1">
    <citation type="journal article" date="2018" name="Nat. Microbiol.">
        <title>Leveraging single-cell genomics to expand the fungal tree of life.</title>
        <authorList>
            <person name="Ahrendt S.R."/>
            <person name="Quandt C.A."/>
            <person name="Ciobanu D."/>
            <person name="Clum A."/>
            <person name="Salamov A."/>
            <person name="Andreopoulos B."/>
            <person name="Cheng J.F."/>
            <person name="Woyke T."/>
            <person name="Pelin A."/>
            <person name="Henrissat B."/>
            <person name="Reynolds N.K."/>
            <person name="Benny G.L."/>
            <person name="Smith M.E."/>
            <person name="James T.Y."/>
            <person name="Grigoriev I.V."/>
        </authorList>
    </citation>
    <scope>NUCLEOTIDE SEQUENCE [LARGE SCALE GENOMIC DNA]</scope>
    <source>
        <strain evidence="12">RSA 1356</strain>
    </source>
</reference>
<dbReference type="Gene3D" id="3.30.390.30">
    <property type="match status" value="1"/>
</dbReference>
<evidence type="ECO:0000256" key="4">
    <source>
        <dbReference type="ARBA" id="ARBA00022714"/>
    </source>
</evidence>
<dbReference type="EMBL" id="KZ992873">
    <property type="protein sequence ID" value="RKP06489.1"/>
    <property type="molecule type" value="Genomic_DNA"/>
</dbReference>
<evidence type="ECO:0000256" key="7">
    <source>
        <dbReference type="ARBA" id="ARBA00023002"/>
    </source>
</evidence>
<evidence type="ECO:0000256" key="5">
    <source>
        <dbReference type="ARBA" id="ARBA00022723"/>
    </source>
</evidence>
<evidence type="ECO:0000259" key="10">
    <source>
        <dbReference type="PROSITE" id="PS51296"/>
    </source>
</evidence>
<keyword evidence="9" id="KW-0411">Iron-sulfur</keyword>
<evidence type="ECO:0000256" key="3">
    <source>
        <dbReference type="ARBA" id="ARBA00022630"/>
    </source>
</evidence>
<dbReference type="PRINTS" id="PR00411">
    <property type="entry name" value="PNDRDTASEI"/>
</dbReference>
<dbReference type="PANTHER" id="PTHR43557">
    <property type="entry name" value="APOPTOSIS-INDUCING FACTOR 1"/>
    <property type="match status" value="1"/>
</dbReference>
<evidence type="ECO:0000313" key="12">
    <source>
        <dbReference type="Proteomes" id="UP000271241"/>
    </source>
</evidence>
<protein>
    <recommendedName>
        <fullName evidence="10">Rieske domain-containing protein</fullName>
    </recommendedName>
</protein>
<dbReference type="InterPro" id="IPR017941">
    <property type="entry name" value="Rieske_2Fe-2S"/>
</dbReference>
<gene>
    <name evidence="11" type="ORF">THASP1DRAFT_31694</name>
</gene>
<dbReference type="FunFam" id="2.102.10.10:FF:000003">
    <property type="entry name" value="apoptosis-inducing factor 3 isoform X2"/>
    <property type="match status" value="1"/>
</dbReference>
<dbReference type="GO" id="GO:0005737">
    <property type="term" value="C:cytoplasm"/>
    <property type="evidence" value="ECO:0007669"/>
    <property type="project" value="TreeGrafter"/>
</dbReference>
<comment type="similarity">
    <text evidence="2">Belongs to the FAD-dependent oxidoreductase family.</text>
</comment>
<keyword evidence="5" id="KW-0479">Metal-binding</keyword>
<dbReference type="Proteomes" id="UP000271241">
    <property type="component" value="Unassembled WGS sequence"/>
</dbReference>
<dbReference type="PRINTS" id="PR00368">
    <property type="entry name" value="FADPNR"/>
</dbReference>
<dbReference type="STRING" id="78915.A0A4V1IW66"/>
<dbReference type="InterPro" id="IPR023753">
    <property type="entry name" value="FAD/NAD-binding_dom"/>
</dbReference>
<dbReference type="GO" id="GO:0016651">
    <property type="term" value="F:oxidoreductase activity, acting on NAD(P)H"/>
    <property type="evidence" value="ECO:0007669"/>
    <property type="project" value="TreeGrafter"/>
</dbReference>
<dbReference type="OrthoDB" id="6029at2759"/>
<dbReference type="GO" id="GO:0046872">
    <property type="term" value="F:metal ion binding"/>
    <property type="evidence" value="ECO:0007669"/>
    <property type="project" value="UniProtKB-KW"/>
</dbReference>
<dbReference type="Gene3D" id="3.50.50.60">
    <property type="entry name" value="FAD/NAD(P)-binding domain"/>
    <property type="match status" value="2"/>
</dbReference>
<evidence type="ECO:0000256" key="9">
    <source>
        <dbReference type="ARBA" id="ARBA00023014"/>
    </source>
</evidence>
<dbReference type="InterPro" id="IPR028202">
    <property type="entry name" value="Reductase_C"/>
</dbReference>
<dbReference type="Pfam" id="PF00355">
    <property type="entry name" value="Rieske"/>
    <property type="match status" value="1"/>
</dbReference>
<dbReference type="InterPro" id="IPR036188">
    <property type="entry name" value="FAD/NAD-bd_sf"/>
</dbReference>
<dbReference type="Pfam" id="PF14759">
    <property type="entry name" value="Reductase_C"/>
    <property type="match status" value="1"/>
</dbReference>
<keyword evidence="7" id="KW-0560">Oxidoreductase</keyword>
<feature type="domain" description="Rieske" evidence="10">
    <location>
        <begin position="6"/>
        <end position="102"/>
    </location>
</feature>
<comment type="cofactor">
    <cofactor evidence="1">
        <name>FAD</name>
        <dbReference type="ChEBI" id="CHEBI:57692"/>
    </cofactor>
</comment>
<keyword evidence="4" id="KW-0001">2Fe-2S</keyword>
<dbReference type="PANTHER" id="PTHR43557:SF2">
    <property type="entry name" value="RIESKE DOMAIN-CONTAINING PROTEIN-RELATED"/>
    <property type="match status" value="1"/>
</dbReference>
<keyword evidence="8" id="KW-0408">Iron</keyword>
<keyword evidence="3" id="KW-0285">Flavoprotein</keyword>
<dbReference type="InterPro" id="IPR050446">
    <property type="entry name" value="FAD-oxidoreductase/Apoptosis"/>
</dbReference>
<dbReference type="Pfam" id="PF07992">
    <property type="entry name" value="Pyr_redox_2"/>
    <property type="match status" value="1"/>
</dbReference>
<name>A0A4V1IW66_9FUNG</name>
<accession>A0A4V1IW66</accession>
<keyword evidence="12" id="KW-1185">Reference proteome</keyword>
<dbReference type="SUPFAM" id="SSF51905">
    <property type="entry name" value="FAD/NAD(P)-binding domain"/>
    <property type="match status" value="2"/>
</dbReference>
<evidence type="ECO:0000256" key="2">
    <source>
        <dbReference type="ARBA" id="ARBA00006442"/>
    </source>
</evidence>
<dbReference type="SUPFAM" id="SSF55424">
    <property type="entry name" value="FAD/NAD-linked reductases, dimerisation (C-terminal) domain"/>
    <property type="match status" value="1"/>
</dbReference>
<dbReference type="CDD" id="cd03478">
    <property type="entry name" value="Rieske_AIFL_N"/>
    <property type="match status" value="1"/>
</dbReference>
<dbReference type="InterPro" id="IPR016156">
    <property type="entry name" value="FAD/NAD-linked_Rdtase_dimer_sf"/>
</dbReference>
<sequence>MSTLHTHVANVDDLEDGQMTEVEIGNAKVLLSRVAGTYFATSALCTHYKAPLVKGVLSADGRVTCPWHGSCFSVCTGDLEDTPGLDALIRFKVTIDGEKVIVSANPEDLDKVGRAPPVCAVPKDANAPLALIVGGGAGGISAAESMRESGFTGRVLIVSSEPYLPIDRPKLSKDATVDASKAALRSADELRQAGIDIRLSTTVQKVDPSTHTVTLTTGEVLNYAHLVLAVGGKPQRLPNIPEDMNNVFLLRSAENATAIYSGKKPQVVIIGSSFIGMEIASVLSQQANITVVAIEKEPFQRVLGERIGAAVRRLHEQNGVSFVMEAMVDGILRSPTDAASAAAIQLKSGQQLPADVVVVGAGVRPATEFLRDTFTLEKDGSLVVDAHMRVCGTDNVYAVGDIATFPCCFKDGAPIRVEHWSVGLNTGRCAGKNIAGQDAPYKTVPYFWTAMFGKSLRYCGHSVDYDDVIIQGDLDALAFAAFYVHGNQVQAVASLNKDPTVSQASELFRLGRMPSADKIRDGLDILTVNL</sequence>
<evidence type="ECO:0000313" key="11">
    <source>
        <dbReference type="EMBL" id="RKP06489.1"/>
    </source>
</evidence>
<dbReference type="SUPFAM" id="SSF50022">
    <property type="entry name" value="ISP domain"/>
    <property type="match status" value="1"/>
</dbReference>
<dbReference type="PROSITE" id="PS51296">
    <property type="entry name" value="RIESKE"/>
    <property type="match status" value="1"/>
</dbReference>
<dbReference type="Gene3D" id="2.102.10.10">
    <property type="entry name" value="Rieske [2Fe-2S] iron-sulphur domain"/>
    <property type="match status" value="1"/>
</dbReference>
<dbReference type="GO" id="GO:0051537">
    <property type="term" value="F:2 iron, 2 sulfur cluster binding"/>
    <property type="evidence" value="ECO:0007669"/>
    <property type="project" value="UniProtKB-KW"/>
</dbReference>
<dbReference type="InterPro" id="IPR036922">
    <property type="entry name" value="Rieske_2Fe-2S_sf"/>
</dbReference>
<organism evidence="11 12">
    <name type="scientific">Thamnocephalis sphaerospora</name>
    <dbReference type="NCBI Taxonomy" id="78915"/>
    <lineage>
        <taxon>Eukaryota</taxon>
        <taxon>Fungi</taxon>
        <taxon>Fungi incertae sedis</taxon>
        <taxon>Zoopagomycota</taxon>
        <taxon>Zoopagomycotina</taxon>
        <taxon>Zoopagomycetes</taxon>
        <taxon>Zoopagales</taxon>
        <taxon>Sigmoideomycetaceae</taxon>
        <taxon>Thamnocephalis</taxon>
    </lineage>
</organism>